<dbReference type="Gene3D" id="2.60.120.10">
    <property type="entry name" value="Jelly Rolls"/>
    <property type="match status" value="1"/>
</dbReference>
<dbReference type="Pfam" id="PF07883">
    <property type="entry name" value="Cupin_2"/>
    <property type="match status" value="1"/>
</dbReference>
<dbReference type="Proteomes" id="UP000199658">
    <property type="component" value="Unassembled WGS sequence"/>
</dbReference>
<evidence type="ECO:0000259" key="1">
    <source>
        <dbReference type="Pfam" id="PF07883"/>
    </source>
</evidence>
<evidence type="ECO:0000313" key="2">
    <source>
        <dbReference type="EMBL" id="SFR52282.1"/>
    </source>
</evidence>
<gene>
    <name evidence="2" type="ORF">SAMN04488002_2836</name>
</gene>
<name>A0A1I6HCT7_9RHOB</name>
<sequence length="190" mass="20149">MFMSIIKGRDDQPGGDIQLAMSWSASGEDGAHPAGHAQVGLMPDADLVFALSLTPLSGAGVLATNQILGMTGPALLRVDEVCFPVGAVAHRHTHAGTGFRHLVRGSLRVEAVAHTQTMTAGDSWFEPSDTPVRAVSLQSKGVTSFVRCMVVPPEFEGKSTFSLVNPADGDLPRLQMTHRHIDHAIYLDAG</sequence>
<keyword evidence="3" id="KW-1185">Reference proteome</keyword>
<dbReference type="InterPro" id="IPR014710">
    <property type="entry name" value="RmlC-like_jellyroll"/>
</dbReference>
<feature type="domain" description="Cupin type-2" evidence="1">
    <location>
        <begin position="81"/>
        <end position="131"/>
    </location>
</feature>
<dbReference type="SUPFAM" id="SSF51182">
    <property type="entry name" value="RmlC-like cupins"/>
    <property type="match status" value="1"/>
</dbReference>
<dbReference type="AlphaFoldDB" id="A0A1I6HCT7"/>
<accession>A0A1I6HCT7</accession>
<dbReference type="EMBL" id="FOYO01000001">
    <property type="protein sequence ID" value="SFR52282.1"/>
    <property type="molecule type" value="Genomic_DNA"/>
</dbReference>
<organism evidence="2 3">
    <name type="scientific">Litoreibacter janthinus</name>
    <dbReference type="NCBI Taxonomy" id="670154"/>
    <lineage>
        <taxon>Bacteria</taxon>
        <taxon>Pseudomonadati</taxon>
        <taxon>Pseudomonadota</taxon>
        <taxon>Alphaproteobacteria</taxon>
        <taxon>Rhodobacterales</taxon>
        <taxon>Roseobacteraceae</taxon>
        <taxon>Litoreibacter</taxon>
    </lineage>
</organism>
<proteinExistence type="predicted"/>
<dbReference type="OrthoDB" id="8232984at2"/>
<evidence type="ECO:0000313" key="3">
    <source>
        <dbReference type="Proteomes" id="UP000199658"/>
    </source>
</evidence>
<dbReference type="InterPro" id="IPR011051">
    <property type="entry name" value="RmlC_Cupin_sf"/>
</dbReference>
<reference evidence="3" key="1">
    <citation type="submission" date="2016-10" db="EMBL/GenBank/DDBJ databases">
        <authorList>
            <person name="Varghese N."/>
            <person name="Submissions S."/>
        </authorList>
    </citation>
    <scope>NUCLEOTIDE SEQUENCE [LARGE SCALE GENOMIC DNA]</scope>
    <source>
        <strain evidence="3">DSM 26921</strain>
    </source>
</reference>
<protein>
    <submittedName>
        <fullName evidence="2">Cupin domain protein</fullName>
    </submittedName>
</protein>
<dbReference type="InterPro" id="IPR013096">
    <property type="entry name" value="Cupin_2"/>
</dbReference>